<evidence type="ECO:0000259" key="7">
    <source>
        <dbReference type="Pfam" id="PF10277"/>
    </source>
</evidence>
<keyword evidence="5 6" id="KW-0472">Membrane</keyword>
<feature type="transmembrane region" description="Helical" evidence="6">
    <location>
        <begin position="63"/>
        <end position="83"/>
    </location>
</feature>
<dbReference type="GO" id="GO:0012505">
    <property type="term" value="C:endomembrane system"/>
    <property type="evidence" value="ECO:0007669"/>
    <property type="project" value="UniProtKB-SubCell"/>
</dbReference>
<dbReference type="AlphaFoldDB" id="A0A7R9J5T3"/>
<comment type="subcellular location">
    <subcellularLocation>
        <location evidence="1">Endomembrane system</location>
        <topology evidence="1">Multi-pass membrane protein</topology>
    </subcellularLocation>
</comment>
<dbReference type="InterPro" id="IPR050911">
    <property type="entry name" value="DRAM/TMEM150_Autophagy_Mod"/>
</dbReference>
<evidence type="ECO:0000256" key="1">
    <source>
        <dbReference type="ARBA" id="ARBA00004127"/>
    </source>
</evidence>
<protein>
    <submittedName>
        <fullName evidence="8">(California timema) hypothetical protein</fullName>
    </submittedName>
</protein>
<dbReference type="PANTHER" id="PTHR21324">
    <property type="entry name" value="FASTING-INDUCIBLE INTEGRAL MEMBRANE PROTEIN TM6P1-RELATED"/>
    <property type="match status" value="1"/>
</dbReference>
<feature type="domain" description="CWH43-like N-terminal" evidence="7">
    <location>
        <begin position="35"/>
        <end position="227"/>
    </location>
</feature>
<organism evidence="8">
    <name type="scientific">Timema californicum</name>
    <name type="common">California timema</name>
    <name type="synonym">Walking stick</name>
    <dbReference type="NCBI Taxonomy" id="61474"/>
    <lineage>
        <taxon>Eukaryota</taxon>
        <taxon>Metazoa</taxon>
        <taxon>Ecdysozoa</taxon>
        <taxon>Arthropoda</taxon>
        <taxon>Hexapoda</taxon>
        <taxon>Insecta</taxon>
        <taxon>Pterygota</taxon>
        <taxon>Neoptera</taxon>
        <taxon>Polyneoptera</taxon>
        <taxon>Phasmatodea</taxon>
        <taxon>Timematodea</taxon>
        <taxon>Timematoidea</taxon>
        <taxon>Timematidae</taxon>
        <taxon>Timema</taxon>
    </lineage>
</organism>
<reference evidence="8" key="1">
    <citation type="submission" date="2020-11" db="EMBL/GenBank/DDBJ databases">
        <authorList>
            <person name="Tran Van P."/>
        </authorList>
    </citation>
    <scope>NUCLEOTIDE SEQUENCE</scope>
</reference>
<feature type="transmembrane region" description="Helical" evidence="6">
    <location>
        <begin position="131"/>
        <end position="150"/>
    </location>
</feature>
<dbReference type="InterPro" id="IPR019402">
    <property type="entry name" value="CWH43_N"/>
</dbReference>
<evidence type="ECO:0000313" key="8">
    <source>
        <dbReference type="EMBL" id="CAD7572490.1"/>
    </source>
</evidence>
<evidence type="ECO:0000256" key="5">
    <source>
        <dbReference type="ARBA" id="ARBA00023136"/>
    </source>
</evidence>
<comment type="similarity">
    <text evidence="2">Belongs to the DRAM/TMEM150 family.</text>
</comment>
<name>A0A7R9J5T3_TIMCA</name>
<gene>
    <name evidence="8" type="ORF">TCMB3V08_LOCUS5138</name>
</gene>
<evidence type="ECO:0000256" key="6">
    <source>
        <dbReference type="SAM" id="Phobius"/>
    </source>
</evidence>
<sequence>MFLSFAGVSVSIPPDSWLTATYIFDVIGQLSGERYTCAVLLGHVEPGFPYISDTGALPPESCVFAQLLGIASVLLACCVYIKYRQVCERLKINQESKLIKPRTNLIVAWLGAASCLGISMVGNFQVSNEKLIHAAGAGMCFICGTVYFCMQEKLLSVHPTGIEPRLTAISNPIYCKSSALGHQEGENNRKWRPEDGGWDAHIVSTVSEWMLSIIFCTFILTYVRDFSYIHLEPPVVRLEIPP</sequence>
<evidence type="ECO:0000256" key="3">
    <source>
        <dbReference type="ARBA" id="ARBA00022692"/>
    </source>
</evidence>
<feature type="transmembrane region" description="Helical" evidence="6">
    <location>
        <begin position="104"/>
        <end position="125"/>
    </location>
</feature>
<proteinExistence type="inferred from homology"/>
<dbReference type="PANTHER" id="PTHR21324:SF2">
    <property type="entry name" value="EG:22E5.9 PROTEIN"/>
    <property type="match status" value="1"/>
</dbReference>
<keyword evidence="3 6" id="KW-0812">Transmembrane</keyword>
<evidence type="ECO:0000256" key="2">
    <source>
        <dbReference type="ARBA" id="ARBA00006565"/>
    </source>
</evidence>
<accession>A0A7R9J5T3</accession>
<keyword evidence="4 6" id="KW-1133">Transmembrane helix</keyword>
<evidence type="ECO:0000256" key="4">
    <source>
        <dbReference type="ARBA" id="ARBA00022989"/>
    </source>
</evidence>
<dbReference type="EMBL" id="OE181056">
    <property type="protein sequence ID" value="CAD7572490.1"/>
    <property type="molecule type" value="Genomic_DNA"/>
</dbReference>
<dbReference type="Pfam" id="PF10277">
    <property type="entry name" value="Frag1"/>
    <property type="match status" value="1"/>
</dbReference>